<dbReference type="GO" id="GO:0016987">
    <property type="term" value="F:sigma factor activity"/>
    <property type="evidence" value="ECO:0007669"/>
    <property type="project" value="UniProtKB-KW"/>
</dbReference>
<dbReference type="AlphaFoldDB" id="A0A9X3I181"/>
<proteinExistence type="inferred from homology"/>
<evidence type="ECO:0000256" key="2">
    <source>
        <dbReference type="ARBA" id="ARBA00023015"/>
    </source>
</evidence>
<dbReference type="InterPro" id="IPR007627">
    <property type="entry name" value="RNA_pol_sigma70_r2"/>
</dbReference>
<dbReference type="SUPFAM" id="SSF88659">
    <property type="entry name" value="Sigma3 and sigma4 domains of RNA polymerase sigma factors"/>
    <property type="match status" value="1"/>
</dbReference>
<name>A0A9X3I181_9FLAO</name>
<dbReference type="RefSeq" id="WP_266070088.1">
    <property type="nucleotide sequence ID" value="NZ_JAPJDA010000017.1"/>
</dbReference>
<dbReference type="Proteomes" id="UP001148482">
    <property type="component" value="Unassembled WGS sequence"/>
</dbReference>
<dbReference type="Gene3D" id="1.10.1740.10">
    <property type="match status" value="1"/>
</dbReference>
<sequence length="180" mass="21292">MGLKELVRLCKQQDRKAQEELYRTYSEQLFVLCLKYSGNYEQAKDLLQDCFVKIFQKIDQFSGRGSFEGWMTRLVINTAIKKSKKNGFHLSITGEIFEEVEEDLDDQNLSLDFLIKIIQELPEAYRLVFNLYVMEEYSHKEIAKMLGISEGTSKSNLARARYKLRERIKRHNRMNFLKSI</sequence>
<dbReference type="GO" id="GO:0006352">
    <property type="term" value="P:DNA-templated transcription initiation"/>
    <property type="evidence" value="ECO:0007669"/>
    <property type="project" value="InterPro"/>
</dbReference>
<dbReference type="CDD" id="cd06171">
    <property type="entry name" value="Sigma70_r4"/>
    <property type="match status" value="1"/>
</dbReference>
<dbReference type="PANTHER" id="PTHR43133">
    <property type="entry name" value="RNA POLYMERASE ECF-TYPE SIGMA FACTO"/>
    <property type="match status" value="1"/>
</dbReference>
<dbReference type="InterPro" id="IPR036388">
    <property type="entry name" value="WH-like_DNA-bd_sf"/>
</dbReference>
<keyword evidence="3" id="KW-0731">Sigma factor</keyword>
<feature type="domain" description="RNA polymerase sigma factor 70 region 4 type 2" evidence="6">
    <location>
        <begin position="115"/>
        <end position="164"/>
    </location>
</feature>
<dbReference type="NCBIfam" id="TIGR02937">
    <property type="entry name" value="sigma70-ECF"/>
    <property type="match status" value="1"/>
</dbReference>
<evidence type="ECO:0000313" key="8">
    <source>
        <dbReference type="Proteomes" id="UP001148482"/>
    </source>
</evidence>
<dbReference type="Pfam" id="PF08281">
    <property type="entry name" value="Sigma70_r4_2"/>
    <property type="match status" value="1"/>
</dbReference>
<dbReference type="InterPro" id="IPR039425">
    <property type="entry name" value="RNA_pol_sigma-70-like"/>
</dbReference>
<comment type="similarity">
    <text evidence="1">Belongs to the sigma-70 factor family. ECF subfamily.</text>
</comment>
<evidence type="ECO:0000259" key="6">
    <source>
        <dbReference type="Pfam" id="PF08281"/>
    </source>
</evidence>
<dbReference type="Pfam" id="PF04542">
    <property type="entry name" value="Sigma70_r2"/>
    <property type="match status" value="1"/>
</dbReference>
<evidence type="ECO:0000256" key="4">
    <source>
        <dbReference type="ARBA" id="ARBA00023163"/>
    </source>
</evidence>
<dbReference type="InterPro" id="IPR013325">
    <property type="entry name" value="RNA_pol_sigma_r2"/>
</dbReference>
<evidence type="ECO:0000256" key="1">
    <source>
        <dbReference type="ARBA" id="ARBA00010641"/>
    </source>
</evidence>
<dbReference type="Gene3D" id="1.10.10.10">
    <property type="entry name" value="Winged helix-like DNA-binding domain superfamily/Winged helix DNA-binding domain"/>
    <property type="match status" value="1"/>
</dbReference>
<keyword evidence="8" id="KW-1185">Reference proteome</keyword>
<dbReference type="GO" id="GO:0003677">
    <property type="term" value="F:DNA binding"/>
    <property type="evidence" value="ECO:0007669"/>
    <property type="project" value="InterPro"/>
</dbReference>
<keyword evidence="4" id="KW-0804">Transcription</keyword>
<dbReference type="InterPro" id="IPR014284">
    <property type="entry name" value="RNA_pol_sigma-70_dom"/>
</dbReference>
<comment type="caution">
    <text evidence="7">The sequence shown here is derived from an EMBL/GenBank/DDBJ whole genome shotgun (WGS) entry which is preliminary data.</text>
</comment>
<dbReference type="PANTHER" id="PTHR43133:SF46">
    <property type="entry name" value="RNA POLYMERASE SIGMA-70 FACTOR ECF SUBFAMILY"/>
    <property type="match status" value="1"/>
</dbReference>
<dbReference type="SUPFAM" id="SSF88946">
    <property type="entry name" value="Sigma2 domain of RNA polymerase sigma factors"/>
    <property type="match status" value="1"/>
</dbReference>
<feature type="domain" description="RNA polymerase sigma-70 region 2" evidence="5">
    <location>
        <begin position="21"/>
        <end position="86"/>
    </location>
</feature>
<dbReference type="InterPro" id="IPR013249">
    <property type="entry name" value="RNA_pol_sigma70_r4_t2"/>
</dbReference>
<gene>
    <name evidence="7" type="ORF">OQ279_11595</name>
</gene>
<organism evidence="7 8">
    <name type="scientific">Salinimicrobium profundisediminis</name>
    <dbReference type="NCBI Taxonomy" id="2994553"/>
    <lineage>
        <taxon>Bacteria</taxon>
        <taxon>Pseudomonadati</taxon>
        <taxon>Bacteroidota</taxon>
        <taxon>Flavobacteriia</taxon>
        <taxon>Flavobacteriales</taxon>
        <taxon>Flavobacteriaceae</taxon>
        <taxon>Salinimicrobium</taxon>
    </lineage>
</organism>
<dbReference type="EMBL" id="JAPJDA010000017">
    <property type="protein sequence ID" value="MCX2838790.1"/>
    <property type="molecule type" value="Genomic_DNA"/>
</dbReference>
<protein>
    <submittedName>
        <fullName evidence="7">RNA polymerase sigma factor</fullName>
    </submittedName>
</protein>
<keyword evidence="2" id="KW-0805">Transcription regulation</keyword>
<reference evidence="7" key="1">
    <citation type="submission" date="2022-11" db="EMBL/GenBank/DDBJ databases">
        <title>Salinimicrobium profundisediminis sp. nov., isolated from deep-sea sediment of the Mariana Trench.</title>
        <authorList>
            <person name="Fu H."/>
        </authorList>
    </citation>
    <scope>NUCLEOTIDE SEQUENCE</scope>
    <source>
        <strain evidence="7">MT39</strain>
    </source>
</reference>
<accession>A0A9X3I181</accession>
<evidence type="ECO:0000313" key="7">
    <source>
        <dbReference type="EMBL" id="MCX2838790.1"/>
    </source>
</evidence>
<dbReference type="InterPro" id="IPR013324">
    <property type="entry name" value="RNA_pol_sigma_r3/r4-like"/>
</dbReference>
<evidence type="ECO:0000256" key="3">
    <source>
        <dbReference type="ARBA" id="ARBA00023082"/>
    </source>
</evidence>
<evidence type="ECO:0000259" key="5">
    <source>
        <dbReference type="Pfam" id="PF04542"/>
    </source>
</evidence>